<protein>
    <submittedName>
        <fullName evidence="1">Uncharacterized protein</fullName>
    </submittedName>
</protein>
<evidence type="ECO:0000313" key="2">
    <source>
        <dbReference type="Proteomes" id="UP000664277"/>
    </source>
</evidence>
<proteinExistence type="predicted"/>
<organism evidence="1 2">
    <name type="scientific">Candidatus Obscuribacter phosphatis</name>
    <dbReference type="NCBI Taxonomy" id="1906157"/>
    <lineage>
        <taxon>Bacteria</taxon>
        <taxon>Bacillati</taxon>
        <taxon>Candidatus Melainabacteria</taxon>
        <taxon>Candidatus Obscuribacterales</taxon>
        <taxon>Candidatus Obscuribacteraceae</taxon>
        <taxon>Candidatus Obscuribacter</taxon>
    </lineage>
</organism>
<dbReference type="Proteomes" id="UP000664277">
    <property type="component" value="Unassembled WGS sequence"/>
</dbReference>
<accession>A0A8J7P957</accession>
<evidence type="ECO:0000313" key="1">
    <source>
        <dbReference type="EMBL" id="MBN8662609.1"/>
    </source>
</evidence>
<dbReference type="EMBL" id="JAFLCK010000045">
    <property type="protein sequence ID" value="MBN8662609.1"/>
    <property type="molecule type" value="Genomic_DNA"/>
</dbReference>
<comment type="caution">
    <text evidence="1">The sequence shown here is derived from an EMBL/GenBank/DDBJ whole genome shotgun (WGS) entry which is preliminary data.</text>
</comment>
<name>A0A8J7P957_9BACT</name>
<gene>
    <name evidence="1" type="ORF">J0M35_19730</name>
</gene>
<reference evidence="1" key="1">
    <citation type="submission" date="2021-02" db="EMBL/GenBank/DDBJ databases">
        <title>Genome-Resolved Metagenomics of a Microbial Community Performing Photosynthetic Biological Nutrient Removal.</title>
        <authorList>
            <person name="Mcdaniel E.A."/>
        </authorList>
    </citation>
    <scope>NUCLEOTIDE SEQUENCE</scope>
    <source>
        <strain evidence="1">UWPOB_OBS1</strain>
    </source>
</reference>
<sequence>MKKVSFFPRMRLLSLTSPGLCRKFLLEMILLEMLFLGLLLCGLLLSQMPVFAAQSEWLLVQKHEARITLTIRLSEQAFRAEMQPQGCVILARHPDWQVHCFRPKEKVEWIGQIKDFSSILMTNPYVVSKPVVRFKLPSSYVTETQFGAKTRIYNTKTSSIVVADEIKVGPEVCEIYSRLVSTPFFDGIPFYFEYFAKGHSISAKSKGNWINTSIADDTRRGKIVRLITLSCKKVPYNSQDFQLPKGFERKVDLVDVSYSPGDRAQISDFLDNVGFESRLDDRKTEKSRERR</sequence>
<dbReference type="AlphaFoldDB" id="A0A8J7P957"/>